<keyword evidence="10 12" id="KW-0704">Schiff base</keyword>
<comment type="catalytic activity">
    <reaction evidence="11 12">
        <text>L-aspartate 4-semialdehyde + pyruvate = (2S,4S)-4-hydroxy-2,3,4,5-tetrahydrodipicolinate + H2O + H(+)</text>
        <dbReference type="Rhea" id="RHEA:34171"/>
        <dbReference type="ChEBI" id="CHEBI:15361"/>
        <dbReference type="ChEBI" id="CHEBI:15377"/>
        <dbReference type="ChEBI" id="CHEBI:15378"/>
        <dbReference type="ChEBI" id="CHEBI:67139"/>
        <dbReference type="ChEBI" id="CHEBI:537519"/>
        <dbReference type="EC" id="4.3.3.7"/>
    </reaction>
</comment>
<keyword evidence="6 12" id="KW-0028">Amino-acid biosynthesis</keyword>
<dbReference type="GO" id="GO:0005829">
    <property type="term" value="C:cytosol"/>
    <property type="evidence" value="ECO:0007669"/>
    <property type="project" value="TreeGrafter"/>
</dbReference>
<keyword evidence="7 12" id="KW-0220">Diaminopimelate biosynthesis</keyword>
<comment type="subunit">
    <text evidence="12">Homotetramer; dimer of dimers.</text>
</comment>
<evidence type="ECO:0000256" key="14">
    <source>
        <dbReference type="PIRSR" id="PIRSR001365-1"/>
    </source>
</evidence>
<evidence type="ECO:0000313" key="17">
    <source>
        <dbReference type="Proteomes" id="UP000037326"/>
    </source>
</evidence>
<evidence type="ECO:0000256" key="6">
    <source>
        <dbReference type="ARBA" id="ARBA00022605"/>
    </source>
</evidence>
<organism evidence="16 17">
    <name type="scientific">Lysinibacillus xylanilyticus</name>
    <dbReference type="NCBI Taxonomy" id="582475"/>
    <lineage>
        <taxon>Bacteria</taxon>
        <taxon>Bacillati</taxon>
        <taxon>Bacillota</taxon>
        <taxon>Bacilli</taxon>
        <taxon>Bacillales</taxon>
        <taxon>Bacillaceae</taxon>
        <taxon>Lysinibacillus</taxon>
    </lineage>
</organism>
<dbReference type="UniPathway" id="UPA00034">
    <property type="reaction ID" value="UER00017"/>
</dbReference>
<dbReference type="HAMAP" id="MF_00418">
    <property type="entry name" value="DapA"/>
    <property type="match status" value="1"/>
</dbReference>
<comment type="caution">
    <text evidence="12">Was originally thought to be a dihydrodipicolinate synthase (DHDPS), catalyzing the condensation of (S)-aspartate-beta-semialdehyde [(S)-ASA] and pyruvate to dihydrodipicolinate (DHDP). However, it was shown in E.coli that the product of the enzymatic reaction is not dihydrodipicolinate but in fact (4S)-4-hydroxy-2,3,4,5-tetrahydro-(2S)-dipicolinic acid (HTPA), and that the consecutive dehydration reaction leading to DHDP is not spontaneous but catalyzed by DapB.</text>
</comment>
<feature type="binding site" evidence="12 15">
    <location>
        <position position="206"/>
    </location>
    <ligand>
        <name>pyruvate</name>
        <dbReference type="ChEBI" id="CHEBI:15361"/>
    </ligand>
</feature>
<protein>
    <recommendedName>
        <fullName evidence="4 12">4-hydroxy-tetrahydrodipicolinate synthase</fullName>
        <shortName evidence="12">HTPA synthase</shortName>
        <ecNumber evidence="4 12">4.3.3.7</ecNumber>
    </recommendedName>
</protein>
<evidence type="ECO:0000256" key="9">
    <source>
        <dbReference type="ARBA" id="ARBA00023239"/>
    </source>
</evidence>
<feature type="site" description="Part of a proton relay during catalysis" evidence="12">
    <location>
        <position position="108"/>
    </location>
</feature>
<keyword evidence="5 12" id="KW-0963">Cytoplasm</keyword>
<evidence type="ECO:0000256" key="8">
    <source>
        <dbReference type="ARBA" id="ARBA00023154"/>
    </source>
</evidence>
<evidence type="ECO:0000256" key="3">
    <source>
        <dbReference type="ARBA" id="ARBA00007592"/>
    </source>
</evidence>
<keyword evidence="8 12" id="KW-0457">Lysine biosynthesis</keyword>
<dbReference type="SMART" id="SM01130">
    <property type="entry name" value="DHDPS"/>
    <property type="match status" value="1"/>
</dbReference>
<evidence type="ECO:0000256" key="13">
    <source>
        <dbReference type="PIRNR" id="PIRNR001365"/>
    </source>
</evidence>
<dbReference type="Proteomes" id="UP000037326">
    <property type="component" value="Unassembled WGS sequence"/>
</dbReference>
<dbReference type="EC" id="4.3.3.7" evidence="4 12"/>
<gene>
    <name evidence="12" type="primary">dapA</name>
    <name evidence="16" type="ORF">ACZ11_21125</name>
</gene>
<dbReference type="EMBL" id="LFXJ01000010">
    <property type="protein sequence ID" value="KMY29596.1"/>
    <property type="molecule type" value="Genomic_DNA"/>
</dbReference>
<dbReference type="InterPro" id="IPR005263">
    <property type="entry name" value="DapA"/>
</dbReference>
<evidence type="ECO:0000256" key="1">
    <source>
        <dbReference type="ARBA" id="ARBA00003294"/>
    </source>
</evidence>
<evidence type="ECO:0000256" key="12">
    <source>
        <dbReference type="HAMAP-Rule" id="MF_00418"/>
    </source>
</evidence>
<sequence>MNLGRIGTAMITPFNEDGTINYPELERIINYLIDNGTDCIVACGTTSENPTMSTEEKIEVVRFTVEKVAGRVPVIAGTGDNETAYSIAMTHKAEENGADGIMLVAPYYNKPNQRGIFAHFETIAKETSLPVMLYNVPGRTGVNVAYETSVALSKIPNISWIKEASGNLDQMGDIIENVDSEDDFFVYSGDDGLTLPLLAIGGAGIISVAAHVVGNDMQLMIKAFEEGNHELAAKIHRALLPLVRALFAQPNPSPVKYAMTKLGFDTLNVRLPMMEMTDEEKANFDRIWDTYQEKAKSFRKISTFS</sequence>
<dbReference type="RefSeq" id="WP_049668497.1">
    <property type="nucleotide sequence ID" value="NZ_LFXJ01000010.1"/>
</dbReference>
<comment type="subcellular location">
    <subcellularLocation>
        <location evidence="12">Cytoplasm</location>
    </subcellularLocation>
</comment>
<dbReference type="Gene3D" id="3.20.20.70">
    <property type="entry name" value="Aldolase class I"/>
    <property type="match status" value="1"/>
</dbReference>
<dbReference type="GeneID" id="96600716"/>
<dbReference type="GO" id="GO:0009089">
    <property type="term" value="P:lysine biosynthetic process via diaminopimelate"/>
    <property type="evidence" value="ECO:0007669"/>
    <property type="project" value="UniProtKB-UniRule"/>
</dbReference>
<evidence type="ECO:0000256" key="5">
    <source>
        <dbReference type="ARBA" id="ARBA00022490"/>
    </source>
</evidence>
<keyword evidence="9 12" id="KW-0456">Lyase</keyword>
<dbReference type="NCBIfam" id="TIGR00674">
    <property type="entry name" value="dapA"/>
    <property type="match status" value="1"/>
</dbReference>
<comment type="similarity">
    <text evidence="3 12 13">Belongs to the DapA family.</text>
</comment>
<comment type="pathway">
    <text evidence="2 12">Amino-acid biosynthesis; L-lysine biosynthesis via DAP pathway; (S)-tetrahydrodipicolinate from L-aspartate: step 3/4.</text>
</comment>
<evidence type="ECO:0000256" key="4">
    <source>
        <dbReference type="ARBA" id="ARBA00012086"/>
    </source>
</evidence>
<dbReference type="CDD" id="cd00950">
    <property type="entry name" value="DHDPS"/>
    <property type="match status" value="1"/>
</dbReference>
<dbReference type="PATRIC" id="fig|582475.4.peg.3320"/>
<evidence type="ECO:0000256" key="2">
    <source>
        <dbReference type="ARBA" id="ARBA00005120"/>
    </source>
</evidence>
<dbReference type="OrthoDB" id="9782828at2"/>
<feature type="binding site" evidence="12 15">
    <location>
        <position position="46"/>
    </location>
    <ligand>
        <name>pyruvate</name>
        <dbReference type="ChEBI" id="CHEBI:15361"/>
    </ligand>
</feature>
<proteinExistence type="inferred from homology"/>
<evidence type="ECO:0000256" key="10">
    <source>
        <dbReference type="ARBA" id="ARBA00023270"/>
    </source>
</evidence>
<evidence type="ECO:0000313" key="16">
    <source>
        <dbReference type="EMBL" id="KMY29596.1"/>
    </source>
</evidence>
<dbReference type="InterPro" id="IPR002220">
    <property type="entry name" value="DapA-like"/>
</dbReference>
<dbReference type="GO" id="GO:0008840">
    <property type="term" value="F:4-hydroxy-tetrahydrodipicolinate synthase activity"/>
    <property type="evidence" value="ECO:0007669"/>
    <property type="project" value="UniProtKB-UniRule"/>
</dbReference>
<feature type="active site" description="Proton donor/acceptor" evidence="12 14">
    <location>
        <position position="134"/>
    </location>
</feature>
<dbReference type="AlphaFoldDB" id="A0A0K9F666"/>
<reference evidence="17" key="1">
    <citation type="submission" date="2015-07" db="EMBL/GenBank/DDBJ databases">
        <authorList>
            <consortium name="Consortium for Microbial Forensics and Genomics (microFORGE)"/>
            <person name="Knight B.M."/>
            <person name="Roberts D.P."/>
            <person name="Lin D."/>
            <person name="Hari K."/>
            <person name="Fletcher J."/>
            <person name="Melcher U."/>
            <person name="Blagden T."/>
            <person name="Winegar R.A."/>
        </authorList>
    </citation>
    <scope>NUCLEOTIDE SEQUENCE [LARGE SCALE GENOMIC DNA]</scope>
    <source>
        <strain evidence="17">DSM 23493</strain>
    </source>
</reference>
<dbReference type="GO" id="GO:0019877">
    <property type="term" value="P:diaminopimelate biosynthetic process"/>
    <property type="evidence" value="ECO:0007669"/>
    <property type="project" value="UniProtKB-UniRule"/>
</dbReference>
<accession>A0A0K9F666</accession>
<comment type="caution">
    <text evidence="16">The sequence shown here is derived from an EMBL/GenBank/DDBJ whole genome shotgun (WGS) entry which is preliminary data.</text>
</comment>
<name>A0A0K9F666_9BACI</name>
<dbReference type="PRINTS" id="PR00146">
    <property type="entry name" value="DHPICSNTHASE"/>
</dbReference>
<evidence type="ECO:0000256" key="11">
    <source>
        <dbReference type="ARBA" id="ARBA00047836"/>
    </source>
</evidence>
<dbReference type="SUPFAM" id="SSF51569">
    <property type="entry name" value="Aldolase"/>
    <property type="match status" value="1"/>
</dbReference>
<dbReference type="Pfam" id="PF00701">
    <property type="entry name" value="DHDPS"/>
    <property type="match status" value="1"/>
</dbReference>
<feature type="active site" description="Schiff-base intermediate with substrate" evidence="12 14">
    <location>
        <position position="162"/>
    </location>
</feature>
<dbReference type="PIRSF" id="PIRSF001365">
    <property type="entry name" value="DHDPS"/>
    <property type="match status" value="1"/>
</dbReference>
<dbReference type="InterPro" id="IPR013785">
    <property type="entry name" value="Aldolase_TIM"/>
</dbReference>
<dbReference type="PANTHER" id="PTHR12128:SF66">
    <property type="entry name" value="4-HYDROXY-2-OXOGLUTARATE ALDOLASE, MITOCHONDRIAL"/>
    <property type="match status" value="1"/>
</dbReference>
<evidence type="ECO:0000256" key="7">
    <source>
        <dbReference type="ARBA" id="ARBA00022915"/>
    </source>
</evidence>
<feature type="site" description="Part of a proton relay during catalysis" evidence="12">
    <location>
        <position position="45"/>
    </location>
</feature>
<evidence type="ECO:0000256" key="15">
    <source>
        <dbReference type="PIRSR" id="PIRSR001365-2"/>
    </source>
</evidence>
<dbReference type="PANTHER" id="PTHR12128">
    <property type="entry name" value="DIHYDRODIPICOLINATE SYNTHASE"/>
    <property type="match status" value="1"/>
</dbReference>
<comment type="function">
    <text evidence="1 12">Catalyzes the condensation of (S)-aspartate-beta-semialdehyde [(S)-ASA] and pyruvate to 4-hydroxy-tetrahydrodipicolinate (HTPA).</text>
</comment>